<protein>
    <submittedName>
        <fullName evidence="1">Uncharacterized protein</fullName>
    </submittedName>
</protein>
<proteinExistence type="predicted"/>
<sequence>MQPSTDDLLIRQISALISATADAASTSREHAPFIEARLYQALAAHCAEKQRIAAMLARSGIGRTRTGLIYW</sequence>
<dbReference type="EMBL" id="LLXZ01000162">
    <property type="protein sequence ID" value="KRR01837.1"/>
    <property type="molecule type" value="Genomic_DNA"/>
</dbReference>
<evidence type="ECO:0000313" key="2">
    <source>
        <dbReference type="Proteomes" id="UP000050863"/>
    </source>
</evidence>
<accession>A0A0R3L803</accession>
<gene>
    <name evidence="1" type="ORF">CQ12_13400</name>
</gene>
<dbReference type="Proteomes" id="UP000050863">
    <property type="component" value="Unassembled WGS sequence"/>
</dbReference>
<evidence type="ECO:0000313" key="1">
    <source>
        <dbReference type="EMBL" id="KRR01837.1"/>
    </source>
</evidence>
<keyword evidence="2" id="KW-1185">Reference proteome</keyword>
<organism evidence="1 2">
    <name type="scientific">Bradyrhizobium jicamae</name>
    <dbReference type="NCBI Taxonomy" id="280332"/>
    <lineage>
        <taxon>Bacteria</taxon>
        <taxon>Pseudomonadati</taxon>
        <taxon>Pseudomonadota</taxon>
        <taxon>Alphaproteobacteria</taxon>
        <taxon>Hyphomicrobiales</taxon>
        <taxon>Nitrobacteraceae</taxon>
        <taxon>Bradyrhizobium</taxon>
    </lineage>
</organism>
<reference evidence="1 2" key="1">
    <citation type="submission" date="2014-03" db="EMBL/GenBank/DDBJ databases">
        <title>Bradyrhizobium valentinum sp. nov., isolated from effective nodules of Lupinus mariae-josephae, a lupine endemic of basic-lime soils in Eastern Spain.</title>
        <authorList>
            <person name="Duran D."/>
            <person name="Rey L."/>
            <person name="Navarro A."/>
            <person name="Busquets A."/>
            <person name="Imperial J."/>
            <person name="Ruiz-Argueso T."/>
        </authorList>
    </citation>
    <scope>NUCLEOTIDE SEQUENCE [LARGE SCALE GENOMIC DNA]</scope>
    <source>
        <strain evidence="1 2">PAC68</strain>
    </source>
</reference>
<name>A0A0R3L803_9BRAD</name>
<dbReference type="AlphaFoldDB" id="A0A0R3L803"/>
<comment type="caution">
    <text evidence="1">The sequence shown here is derived from an EMBL/GenBank/DDBJ whole genome shotgun (WGS) entry which is preliminary data.</text>
</comment>